<dbReference type="PROSITE" id="PS51257">
    <property type="entry name" value="PROKAR_LIPOPROTEIN"/>
    <property type="match status" value="1"/>
</dbReference>
<dbReference type="KEGG" id="smus:C7J88_07400"/>
<evidence type="ECO:0000313" key="3">
    <source>
        <dbReference type="EMBL" id="GGA82486.1"/>
    </source>
</evidence>
<feature type="compositionally biased region" description="Polar residues" evidence="1">
    <location>
        <begin position="24"/>
        <end position="39"/>
    </location>
</feature>
<dbReference type="OrthoDB" id="2136654at2"/>
<keyword evidence="6" id="KW-1185">Reference proteome</keyword>
<feature type="region of interest" description="Disordered" evidence="1">
    <location>
        <begin position="24"/>
        <end position="82"/>
    </location>
</feature>
<name>A0A240BTA8_9STAP</name>
<dbReference type="Proteomes" id="UP000243706">
    <property type="component" value="Chromosome 1"/>
</dbReference>
<feature type="chain" id="PRO_5038405398" evidence="2">
    <location>
        <begin position="19"/>
        <end position="313"/>
    </location>
</feature>
<accession>A0A240BTA8</accession>
<gene>
    <name evidence="3" type="ORF">GCM10007183_03370</name>
    <name evidence="4" type="ORF">SAMEA4412661_00047</name>
</gene>
<reference evidence="3" key="1">
    <citation type="journal article" date="2014" name="Int. J. Syst. Evol. Microbiol.">
        <title>Complete genome of a new Firmicutes species belonging to the dominant human colonic microbiota ('Ruminococcus bicirculans') reveals two chromosomes and a selective capacity to utilize plant glucans.</title>
        <authorList>
            <consortium name="NISC Comparative Sequencing Program"/>
            <person name="Wegmann U."/>
            <person name="Louis P."/>
            <person name="Goesmann A."/>
            <person name="Henrissat B."/>
            <person name="Duncan S.H."/>
            <person name="Flint H.J."/>
        </authorList>
    </citation>
    <scope>NUCLEOTIDE SEQUENCE</scope>
    <source>
        <strain evidence="3">CCM 4175</strain>
    </source>
</reference>
<evidence type="ECO:0000313" key="6">
    <source>
        <dbReference type="Proteomes" id="UP000652995"/>
    </source>
</evidence>
<keyword evidence="4" id="KW-0449">Lipoprotein</keyword>
<sequence length="313" mass="34786">MKKQNMFIGVVASTMLLAGCGFLNNNSEKTSQSETQTASQKDKEKTQQDQNTKNEVQTSNETQKNNTSENNEVQQSKSRSIDHVYQKNTREYYAQIWLSVRNDMESFDNLSLSYGVYDRSGEPVNYNNADASATFPQGTMQLMPTPTAGGSITFKDNDDGTITVYDVPTKFQDLQWIEDDDYSLSETQKMMNSGQTYPIKDVSQSDIDFVAEHIENSTPISSGTTNSSNGSSSASSSASSSSTTVTRNNVIDLVEDYEGHMLDTDMYTYKEPEQMSDGRWGFSILDKSGNLKGSYIIDTDGTVTKYDEKGQPV</sequence>
<reference evidence="3" key="4">
    <citation type="submission" date="2024-05" db="EMBL/GenBank/DDBJ databases">
        <authorList>
            <person name="Sun Q."/>
            <person name="Sedlacek I."/>
        </authorList>
    </citation>
    <scope>NUCLEOTIDE SEQUENCE</scope>
    <source>
        <strain evidence="3">CCM 4175</strain>
    </source>
</reference>
<protein>
    <submittedName>
        <fullName evidence="4">Lipoprotein</fullName>
    </submittedName>
</protein>
<dbReference type="EMBL" id="LT906464">
    <property type="protein sequence ID" value="SNV98303.1"/>
    <property type="molecule type" value="Genomic_DNA"/>
</dbReference>
<dbReference type="AlphaFoldDB" id="A0A240BTA8"/>
<reference evidence="4 5" key="2">
    <citation type="submission" date="2017-06" db="EMBL/GenBank/DDBJ databases">
        <authorList>
            <consortium name="Pathogen Informatics"/>
        </authorList>
    </citation>
    <scope>NUCLEOTIDE SEQUENCE [LARGE SCALE GENOMIC DNA]</scope>
    <source>
        <strain evidence="4 5">NCTC13833</strain>
    </source>
</reference>
<feature type="signal peptide" evidence="2">
    <location>
        <begin position="1"/>
        <end position="18"/>
    </location>
</feature>
<keyword evidence="2" id="KW-0732">Signal</keyword>
<proteinExistence type="predicted"/>
<evidence type="ECO:0000256" key="1">
    <source>
        <dbReference type="SAM" id="MobiDB-lite"/>
    </source>
</evidence>
<evidence type="ECO:0000313" key="5">
    <source>
        <dbReference type="Proteomes" id="UP000243706"/>
    </source>
</evidence>
<dbReference type="RefSeq" id="WP_095114993.1">
    <property type="nucleotide sequence ID" value="NZ_BMCB01000002.1"/>
</dbReference>
<dbReference type="EMBL" id="BMCB01000002">
    <property type="protein sequence ID" value="GGA82486.1"/>
    <property type="molecule type" value="Genomic_DNA"/>
</dbReference>
<feature type="compositionally biased region" description="Low complexity" evidence="1">
    <location>
        <begin position="221"/>
        <end position="244"/>
    </location>
</feature>
<reference evidence="6" key="3">
    <citation type="journal article" date="2019" name="Int. J. Syst. Evol. Microbiol.">
        <title>The Global Catalogue of Microorganisms (GCM) 10K type strain sequencing project: providing services to taxonomists for standard genome sequencing and annotation.</title>
        <authorList>
            <consortium name="The Broad Institute Genomics Platform"/>
            <consortium name="The Broad Institute Genome Sequencing Center for Infectious Disease"/>
            <person name="Wu L."/>
            <person name="Ma J."/>
        </authorList>
    </citation>
    <scope>NUCLEOTIDE SEQUENCE [LARGE SCALE GENOMIC DNA]</scope>
    <source>
        <strain evidence="6">CCM 4175</strain>
    </source>
</reference>
<evidence type="ECO:0000256" key="2">
    <source>
        <dbReference type="SAM" id="SignalP"/>
    </source>
</evidence>
<organism evidence="4 5">
    <name type="scientific">Staphylococcus muscae</name>
    <dbReference type="NCBI Taxonomy" id="1294"/>
    <lineage>
        <taxon>Bacteria</taxon>
        <taxon>Bacillati</taxon>
        <taxon>Bacillota</taxon>
        <taxon>Bacilli</taxon>
        <taxon>Bacillales</taxon>
        <taxon>Staphylococcaceae</taxon>
        <taxon>Staphylococcus</taxon>
    </lineage>
</organism>
<evidence type="ECO:0000313" key="4">
    <source>
        <dbReference type="EMBL" id="SNV98303.1"/>
    </source>
</evidence>
<feature type="compositionally biased region" description="Polar residues" evidence="1">
    <location>
        <begin position="48"/>
        <end position="78"/>
    </location>
</feature>
<feature type="region of interest" description="Disordered" evidence="1">
    <location>
        <begin position="217"/>
        <end position="245"/>
    </location>
</feature>
<dbReference type="Proteomes" id="UP000652995">
    <property type="component" value="Unassembled WGS sequence"/>
</dbReference>